<feature type="domain" description="Tail sheath protein subtilisin-like" evidence="2">
    <location>
        <begin position="305"/>
        <end position="459"/>
    </location>
</feature>
<evidence type="ECO:0000313" key="5">
    <source>
        <dbReference type="Proteomes" id="UP001652461"/>
    </source>
</evidence>
<dbReference type="Pfam" id="PF17482">
    <property type="entry name" value="Phage_sheath_1C"/>
    <property type="match status" value="1"/>
</dbReference>
<evidence type="ECO:0000259" key="3">
    <source>
        <dbReference type="Pfam" id="PF17482"/>
    </source>
</evidence>
<dbReference type="InterPro" id="IPR020287">
    <property type="entry name" value="Tail_sheath_C"/>
</dbReference>
<dbReference type="Pfam" id="PF04984">
    <property type="entry name" value="Phage_sheath_1"/>
    <property type="match status" value="1"/>
</dbReference>
<dbReference type="RefSeq" id="WP_158363015.1">
    <property type="nucleotide sequence ID" value="NZ_JAOQKC010000007.1"/>
</dbReference>
<dbReference type="PANTHER" id="PTHR35861">
    <property type="match status" value="1"/>
</dbReference>
<keyword evidence="5" id="KW-1185">Reference proteome</keyword>
<name>A0ABT2RWB0_9FIRM</name>
<dbReference type="PANTHER" id="PTHR35861:SF1">
    <property type="entry name" value="PHAGE TAIL SHEATH PROTEIN"/>
    <property type="match status" value="1"/>
</dbReference>
<dbReference type="Proteomes" id="UP001652461">
    <property type="component" value="Unassembled WGS sequence"/>
</dbReference>
<comment type="caution">
    <text evidence="4">The sequence shown here is derived from an EMBL/GenBank/DDBJ whole genome shotgun (WGS) entry which is preliminary data.</text>
</comment>
<evidence type="ECO:0000313" key="4">
    <source>
        <dbReference type="EMBL" id="MCU6696594.1"/>
    </source>
</evidence>
<dbReference type="EMBL" id="JAOQKC010000007">
    <property type="protein sequence ID" value="MCU6696594.1"/>
    <property type="molecule type" value="Genomic_DNA"/>
</dbReference>
<sequence>MAEYLSPGVYVEEFESGLRPMEGVGTSTAGFIGMAEKGKVSGTPEFVTSFADFNRKFGGYLPETTYGEYRYLAYAVEQFFANGGSRCYVMRTVASDAATAGVTANGISIQAKNPGKWGNEIKVTAVAASKGKTAVTEVTGDDATGKVYTVANGSVFAEGDVIAIRNNGKVTGYNKIAMVQGNTITLVNPVKEDLVDKNPVPKKVLSACEMNIEIAYRDQVEIYEGVSLNIGAASYIAKVLSKSELVDVTAEEGKEIGSPLAVFGAAADAEKAVVFLAGGSDGGKKGITDDVFMGRDGGPGKRTGLAAFKELSNVSIMAIPGVTSPAVQLALVAHCTNTGASFAVLDVPQDLTKPQDVLAHREKIDSDYAAMYHPWIQIYDALNKKPAYIPPSGAVCGIYARSDVERGVHKAPANEVVYNCIGLSCLYNKAEQDILNPAGVNLIRALPGQGIRVWGARTCSSNSLWKYVNVRRLFIYLEESIKSQTNWAVFEPNDEMLWARVGRTIRAFLRDMWRSGALVGNTEDQAFYVNIGRDTMSQSDILNGRLICEIGVAPSRPAEFVIFRITQFMEES</sequence>
<protein>
    <submittedName>
        <fullName evidence="4">Phage tail sheath subtilisin-like domain-containing protein</fullName>
    </submittedName>
</protein>
<reference evidence="4 5" key="1">
    <citation type="journal article" date="2021" name="ISME Commun">
        <title>Automated analysis of genomic sequences facilitates high-throughput and comprehensive description of bacteria.</title>
        <authorList>
            <person name="Hitch T.C.A."/>
        </authorList>
    </citation>
    <scope>NUCLEOTIDE SEQUENCE [LARGE SCALE GENOMIC DNA]</scope>
    <source>
        <strain evidence="4 5">Sanger_04</strain>
    </source>
</reference>
<dbReference type="InterPro" id="IPR052042">
    <property type="entry name" value="Tail_sheath_structural"/>
</dbReference>
<evidence type="ECO:0000259" key="2">
    <source>
        <dbReference type="Pfam" id="PF04984"/>
    </source>
</evidence>
<dbReference type="Gene3D" id="3.40.50.11780">
    <property type="match status" value="2"/>
</dbReference>
<comment type="similarity">
    <text evidence="1">Belongs to the myoviridae tail sheath protein family.</text>
</comment>
<feature type="domain" description="Tail sheath protein C-terminal" evidence="3">
    <location>
        <begin position="460"/>
        <end position="566"/>
    </location>
</feature>
<proteinExistence type="inferred from homology"/>
<dbReference type="InterPro" id="IPR035089">
    <property type="entry name" value="Phage_sheath_subtilisin"/>
</dbReference>
<evidence type="ECO:0000256" key="1">
    <source>
        <dbReference type="ARBA" id="ARBA00008005"/>
    </source>
</evidence>
<gene>
    <name evidence="4" type="ORF">OCV63_06750</name>
</gene>
<organism evidence="4 5">
    <name type="scientific">Laedolimicola ammoniilytica</name>
    <dbReference type="NCBI Taxonomy" id="2981771"/>
    <lineage>
        <taxon>Bacteria</taxon>
        <taxon>Bacillati</taxon>
        <taxon>Bacillota</taxon>
        <taxon>Clostridia</taxon>
        <taxon>Lachnospirales</taxon>
        <taxon>Lachnospiraceae</taxon>
        <taxon>Laedolimicola</taxon>
    </lineage>
</organism>
<accession>A0ABT2RWB0</accession>